<dbReference type="SMART" id="SM00530">
    <property type="entry name" value="HTH_XRE"/>
    <property type="match status" value="1"/>
</dbReference>
<dbReference type="InterPro" id="IPR050807">
    <property type="entry name" value="TransReg_Diox_bact_type"/>
</dbReference>
<gene>
    <name evidence="3" type="ORF">GCM10010328_28330</name>
</gene>
<dbReference type="Gene3D" id="1.10.260.40">
    <property type="entry name" value="lambda repressor-like DNA-binding domains"/>
    <property type="match status" value="1"/>
</dbReference>
<reference evidence="4" key="1">
    <citation type="journal article" date="2019" name="Int. J. Syst. Evol. Microbiol.">
        <title>The Global Catalogue of Microorganisms (GCM) 10K type strain sequencing project: providing services to taxonomists for standard genome sequencing and annotation.</title>
        <authorList>
            <consortium name="The Broad Institute Genomics Platform"/>
            <consortium name="The Broad Institute Genome Sequencing Center for Infectious Disease"/>
            <person name="Wu L."/>
            <person name="Ma J."/>
        </authorList>
    </citation>
    <scope>NUCLEOTIDE SEQUENCE [LARGE SCALE GENOMIC DNA]</scope>
    <source>
        <strain evidence="4">JCM 4602</strain>
    </source>
</reference>
<keyword evidence="4" id="KW-1185">Reference proteome</keyword>
<dbReference type="PROSITE" id="PS50943">
    <property type="entry name" value="HTH_CROC1"/>
    <property type="match status" value="1"/>
</dbReference>
<name>A0ABQ3BN60_9ACTN</name>
<dbReference type="EMBL" id="BMUW01000004">
    <property type="protein sequence ID" value="GGZ51943.1"/>
    <property type="molecule type" value="Genomic_DNA"/>
</dbReference>
<dbReference type="InterPro" id="IPR010982">
    <property type="entry name" value="Lambda_DNA-bd_dom_sf"/>
</dbReference>
<evidence type="ECO:0000313" key="3">
    <source>
        <dbReference type="EMBL" id="GGZ51943.1"/>
    </source>
</evidence>
<dbReference type="CDD" id="cd00093">
    <property type="entry name" value="HTH_XRE"/>
    <property type="match status" value="1"/>
</dbReference>
<sequence>MTTEPAPDWVLPRRQLIGRRIRALREDRGLTQIQLGERAGMDHKTVHRIEYATSDPSLSMLLRLAAALDVELAELVT</sequence>
<protein>
    <recommendedName>
        <fullName evidence="2">HTH cro/C1-type domain-containing protein</fullName>
    </recommendedName>
</protein>
<proteinExistence type="predicted"/>
<evidence type="ECO:0000259" key="2">
    <source>
        <dbReference type="PROSITE" id="PS50943"/>
    </source>
</evidence>
<evidence type="ECO:0000256" key="1">
    <source>
        <dbReference type="ARBA" id="ARBA00023125"/>
    </source>
</evidence>
<dbReference type="InterPro" id="IPR001387">
    <property type="entry name" value="Cro/C1-type_HTH"/>
</dbReference>
<comment type="caution">
    <text evidence="3">The sequence shown here is derived from an EMBL/GenBank/DDBJ whole genome shotgun (WGS) entry which is preliminary data.</text>
</comment>
<keyword evidence="1" id="KW-0238">DNA-binding</keyword>
<organism evidence="3 4">
    <name type="scientific">Streptomyces rubiginosohelvolus</name>
    <dbReference type="NCBI Taxonomy" id="67362"/>
    <lineage>
        <taxon>Bacteria</taxon>
        <taxon>Bacillati</taxon>
        <taxon>Actinomycetota</taxon>
        <taxon>Actinomycetes</taxon>
        <taxon>Kitasatosporales</taxon>
        <taxon>Streptomycetaceae</taxon>
        <taxon>Streptomyces</taxon>
    </lineage>
</organism>
<evidence type="ECO:0000313" key="4">
    <source>
        <dbReference type="Proteomes" id="UP000624183"/>
    </source>
</evidence>
<dbReference type="Pfam" id="PF01381">
    <property type="entry name" value="HTH_3"/>
    <property type="match status" value="1"/>
</dbReference>
<accession>A0ABQ3BN60</accession>
<dbReference type="SUPFAM" id="SSF47413">
    <property type="entry name" value="lambda repressor-like DNA-binding domains"/>
    <property type="match status" value="1"/>
</dbReference>
<dbReference type="Proteomes" id="UP000624183">
    <property type="component" value="Unassembled WGS sequence"/>
</dbReference>
<feature type="domain" description="HTH cro/C1-type" evidence="2">
    <location>
        <begin position="21"/>
        <end position="75"/>
    </location>
</feature>
<dbReference type="PANTHER" id="PTHR46797">
    <property type="entry name" value="HTH-TYPE TRANSCRIPTIONAL REGULATOR"/>
    <property type="match status" value="1"/>
</dbReference>
<dbReference type="PANTHER" id="PTHR46797:SF1">
    <property type="entry name" value="METHYLPHOSPHONATE SYNTHASE"/>
    <property type="match status" value="1"/>
</dbReference>